<organism evidence="1">
    <name type="scientific">Nothobranchius korthausae</name>
    <dbReference type="NCBI Taxonomy" id="1143690"/>
    <lineage>
        <taxon>Eukaryota</taxon>
        <taxon>Metazoa</taxon>
        <taxon>Chordata</taxon>
        <taxon>Craniata</taxon>
        <taxon>Vertebrata</taxon>
        <taxon>Euteleostomi</taxon>
        <taxon>Actinopterygii</taxon>
        <taxon>Neopterygii</taxon>
        <taxon>Teleostei</taxon>
        <taxon>Neoteleostei</taxon>
        <taxon>Acanthomorphata</taxon>
        <taxon>Ovalentaria</taxon>
        <taxon>Atherinomorphae</taxon>
        <taxon>Cyprinodontiformes</taxon>
        <taxon>Nothobranchiidae</taxon>
        <taxon>Nothobranchius</taxon>
    </lineage>
</organism>
<dbReference type="AlphaFoldDB" id="A0A1A8GTM5"/>
<feature type="non-terminal residue" evidence="1">
    <location>
        <position position="1"/>
    </location>
</feature>
<proteinExistence type="predicted"/>
<reference evidence="1" key="1">
    <citation type="submission" date="2016-05" db="EMBL/GenBank/DDBJ databases">
        <authorList>
            <person name="Lavstsen T."/>
            <person name="Jespersen J.S."/>
        </authorList>
    </citation>
    <scope>NUCLEOTIDE SEQUENCE</scope>
    <source>
        <tissue evidence="1">Brain</tissue>
    </source>
</reference>
<protein>
    <submittedName>
        <fullName evidence="1">Uncharacterized protein</fullName>
    </submittedName>
</protein>
<sequence>LPNQIPESLSMLGLVSLQTVPSSDCTEQPNQVLRLVPGNGIT</sequence>
<name>A0A1A8GTM5_9TELE</name>
<gene>
    <name evidence="1" type="primary">Nfu_g_1_025166</name>
</gene>
<reference evidence="1" key="2">
    <citation type="submission" date="2016-06" db="EMBL/GenBank/DDBJ databases">
        <title>The genome of a short-lived fish provides insights into sex chromosome evolution and the genetic control of aging.</title>
        <authorList>
            <person name="Reichwald K."/>
            <person name="Felder M."/>
            <person name="Petzold A."/>
            <person name="Koch P."/>
            <person name="Groth M."/>
            <person name="Platzer M."/>
        </authorList>
    </citation>
    <scope>NUCLEOTIDE SEQUENCE</scope>
    <source>
        <tissue evidence="1">Brain</tissue>
    </source>
</reference>
<feature type="non-terminal residue" evidence="1">
    <location>
        <position position="42"/>
    </location>
</feature>
<accession>A0A1A8GTM5</accession>
<evidence type="ECO:0000313" key="1">
    <source>
        <dbReference type="EMBL" id="SBQ75286.1"/>
    </source>
</evidence>
<dbReference type="EMBL" id="HAEC01007148">
    <property type="protein sequence ID" value="SBQ75286.1"/>
    <property type="molecule type" value="Transcribed_RNA"/>
</dbReference>